<dbReference type="InterPro" id="IPR039425">
    <property type="entry name" value="RNA_pol_sigma-70-like"/>
</dbReference>
<evidence type="ECO:0000256" key="5">
    <source>
        <dbReference type="ARBA" id="ARBA00023163"/>
    </source>
</evidence>
<dbReference type="InterPro" id="IPR013325">
    <property type="entry name" value="RNA_pol_sigma_r2"/>
</dbReference>
<evidence type="ECO:0000256" key="4">
    <source>
        <dbReference type="ARBA" id="ARBA00023125"/>
    </source>
</evidence>
<comment type="similarity">
    <text evidence="1">Belongs to the sigma-70 factor family. ECF subfamily.</text>
</comment>
<keyword evidence="3" id="KW-0731">Sigma factor</keyword>
<reference evidence="9" key="1">
    <citation type="submission" date="2016-10" db="EMBL/GenBank/DDBJ databases">
        <authorList>
            <person name="Varghese N."/>
            <person name="Submissions S."/>
        </authorList>
    </citation>
    <scope>NUCLEOTIDE SEQUENCE [LARGE SCALE GENOMIC DNA]</scope>
    <source>
        <strain evidence="9">CGMCC 1.12402</strain>
    </source>
</reference>
<dbReference type="STRING" id="1267423.SAMN05216290_2678"/>
<feature type="domain" description="RNA polymerase sigma-70 region 2" evidence="6">
    <location>
        <begin position="28"/>
        <end position="95"/>
    </location>
</feature>
<sequence>MKEINLMPQSDFLVAAARSGDIVAINQLIKLWQKRIYNFALKYFGDHDQAMEVTQKTFISMNKNLGKLKDDGSFKPWLYRIATNYCHEEVRRQQKKWVFPFMKVQGKEDQSKIADTESESSFANPEKTLGNQELKDLLKKALATLPEEQRMVVIMKEYEGLKIREIAEVMAISDNTVKSRLYYALGSLKKRLDEWNITRENIHYEL</sequence>
<keyword evidence="9" id="KW-1185">Reference proteome</keyword>
<evidence type="ECO:0000313" key="9">
    <source>
        <dbReference type="Proteomes" id="UP000199437"/>
    </source>
</evidence>
<dbReference type="Pfam" id="PF04542">
    <property type="entry name" value="Sigma70_r2"/>
    <property type="match status" value="1"/>
</dbReference>
<dbReference type="Gene3D" id="1.10.10.10">
    <property type="entry name" value="Winged helix-like DNA-binding domain superfamily/Winged helix DNA-binding domain"/>
    <property type="match status" value="1"/>
</dbReference>
<dbReference type="AlphaFoldDB" id="A0A1I0QSX0"/>
<keyword evidence="4" id="KW-0238">DNA-binding</keyword>
<dbReference type="Pfam" id="PF08281">
    <property type="entry name" value="Sigma70_r4_2"/>
    <property type="match status" value="1"/>
</dbReference>
<feature type="domain" description="RNA polymerase sigma factor 70 region 4 type 2" evidence="7">
    <location>
        <begin position="137"/>
        <end position="185"/>
    </location>
</feature>
<dbReference type="GO" id="GO:0006352">
    <property type="term" value="P:DNA-templated transcription initiation"/>
    <property type="evidence" value="ECO:0007669"/>
    <property type="project" value="InterPro"/>
</dbReference>
<dbReference type="InterPro" id="IPR013249">
    <property type="entry name" value="RNA_pol_sigma70_r4_t2"/>
</dbReference>
<dbReference type="GO" id="GO:0016987">
    <property type="term" value="F:sigma factor activity"/>
    <property type="evidence" value="ECO:0007669"/>
    <property type="project" value="UniProtKB-KW"/>
</dbReference>
<dbReference type="CDD" id="cd06171">
    <property type="entry name" value="Sigma70_r4"/>
    <property type="match status" value="1"/>
</dbReference>
<proteinExistence type="inferred from homology"/>
<keyword evidence="5" id="KW-0804">Transcription</keyword>
<dbReference type="RefSeq" id="WP_245733591.1">
    <property type="nucleotide sequence ID" value="NZ_FOIR01000002.1"/>
</dbReference>
<keyword evidence="2" id="KW-0805">Transcription regulation</keyword>
<dbReference type="EMBL" id="FOIR01000002">
    <property type="protein sequence ID" value="SEW30720.1"/>
    <property type="molecule type" value="Genomic_DNA"/>
</dbReference>
<dbReference type="SUPFAM" id="SSF88659">
    <property type="entry name" value="Sigma3 and sigma4 domains of RNA polymerase sigma factors"/>
    <property type="match status" value="1"/>
</dbReference>
<accession>A0A1I0QSX0</accession>
<dbReference type="NCBIfam" id="TIGR02937">
    <property type="entry name" value="sigma70-ECF"/>
    <property type="match status" value="1"/>
</dbReference>
<dbReference type="Gene3D" id="1.10.1740.10">
    <property type="match status" value="1"/>
</dbReference>
<protein>
    <submittedName>
        <fullName evidence="8">RNA polymerase sigma-70 factor, ECF subfamily</fullName>
    </submittedName>
</protein>
<dbReference type="Proteomes" id="UP000199437">
    <property type="component" value="Unassembled WGS sequence"/>
</dbReference>
<evidence type="ECO:0000259" key="6">
    <source>
        <dbReference type="Pfam" id="PF04542"/>
    </source>
</evidence>
<evidence type="ECO:0000256" key="1">
    <source>
        <dbReference type="ARBA" id="ARBA00010641"/>
    </source>
</evidence>
<name>A0A1I0QSX0_9BACT</name>
<dbReference type="GO" id="GO:0003677">
    <property type="term" value="F:DNA binding"/>
    <property type="evidence" value="ECO:0007669"/>
    <property type="project" value="UniProtKB-KW"/>
</dbReference>
<evidence type="ECO:0000259" key="7">
    <source>
        <dbReference type="Pfam" id="PF08281"/>
    </source>
</evidence>
<organism evidence="8 9">
    <name type="scientific">Roseivirga pacifica</name>
    <dbReference type="NCBI Taxonomy" id="1267423"/>
    <lineage>
        <taxon>Bacteria</taxon>
        <taxon>Pseudomonadati</taxon>
        <taxon>Bacteroidota</taxon>
        <taxon>Cytophagia</taxon>
        <taxon>Cytophagales</taxon>
        <taxon>Roseivirgaceae</taxon>
        <taxon>Roseivirga</taxon>
    </lineage>
</organism>
<dbReference type="InterPro" id="IPR007627">
    <property type="entry name" value="RNA_pol_sigma70_r2"/>
</dbReference>
<dbReference type="InterPro" id="IPR013324">
    <property type="entry name" value="RNA_pol_sigma_r3/r4-like"/>
</dbReference>
<gene>
    <name evidence="8" type="ORF">SAMN05216290_2678</name>
</gene>
<evidence type="ECO:0000313" key="8">
    <source>
        <dbReference type="EMBL" id="SEW30720.1"/>
    </source>
</evidence>
<dbReference type="InterPro" id="IPR014284">
    <property type="entry name" value="RNA_pol_sigma-70_dom"/>
</dbReference>
<dbReference type="SUPFAM" id="SSF88946">
    <property type="entry name" value="Sigma2 domain of RNA polymerase sigma factors"/>
    <property type="match status" value="1"/>
</dbReference>
<dbReference type="PANTHER" id="PTHR43133">
    <property type="entry name" value="RNA POLYMERASE ECF-TYPE SIGMA FACTO"/>
    <property type="match status" value="1"/>
</dbReference>
<dbReference type="GeneID" id="99987370"/>
<dbReference type="InterPro" id="IPR036388">
    <property type="entry name" value="WH-like_DNA-bd_sf"/>
</dbReference>
<evidence type="ECO:0000256" key="2">
    <source>
        <dbReference type="ARBA" id="ARBA00023015"/>
    </source>
</evidence>
<evidence type="ECO:0000256" key="3">
    <source>
        <dbReference type="ARBA" id="ARBA00023082"/>
    </source>
</evidence>
<dbReference type="PANTHER" id="PTHR43133:SF8">
    <property type="entry name" value="RNA POLYMERASE SIGMA FACTOR HI_1459-RELATED"/>
    <property type="match status" value="1"/>
</dbReference>